<evidence type="ECO:0000313" key="3">
    <source>
        <dbReference type="EMBL" id="MQW38956.1"/>
    </source>
</evidence>
<feature type="domain" description="Competence protein CoiA-like N-terminal" evidence="2">
    <location>
        <begin position="22"/>
        <end position="55"/>
    </location>
</feature>
<dbReference type="Pfam" id="PF25164">
    <property type="entry name" value="CoiA_N"/>
    <property type="match status" value="1"/>
</dbReference>
<dbReference type="Proteomes" id="UP000439550">
    <property type="component" value="Unassembled WGS sequence"/>
</dbReference>
<dbReference type="InterPro" id="IPR057253">
    <property type="entry name" value="CoiA-like_N"/>
</dbReference>
<feature type="domain" description="Competence protein CoiA nuclease-like" evidence="1">
    <location>
        <begin position="60"/>
        <end position="180"/>
    </location>
</feature>
<sequence>MIIAEDKYGNRVNSIQQPSLMDSYFCPACKASLIFKNGLVYTPHFAHRTLKDCHAWSENESAQHLSLKLQLFEWFHQSEKVELEKYLPELEQTPDLLVNDRIAIEIQCSSLSLKRLKERTENYQAYGFKVIWLMGKDLWIQKGMTTLQKNLMGFSENRGFYFWELDEKNQKLRLKSLIHEDLAHHTMYLTDVFEFQKGNLLSLLRLPFEKQKCPVLEIPEQDGKSQFDFIQRQLYHCAPSWLKKQALFYENQKHLLDLDFSKKYVAPAGLDLLCFPFQKVEQKFIQLHHKDTIRYYQEYYRYFQTHHQSFLYPPYFYHTQ</sequence>
<keyword evidence="4" id="KW-1185">Reference proteome</keyword>
<evidence type="ECO:0000259" key="1">
    <source>
        <dbReference type="Pfam" id="PF06054"/>
    </source>
</evidence>
<evidence type="ECO:0000313" key="4">
    <source>
        <dbReference type="Proteomes" id="UP000439550"/>
    </source>
</evidence>
<name>A0A7X1Z8W9_9LACT</name>
<organism evidence="3 4">
    <name type="scientific">Lactococcus hircilactis</name>
    <dbReference type="NCBI Taxonomy" id="1494462"/>
    <lineage>
        <taxon>Bacteria</taxon>
        <taxon>Bacillati</taxon>
        <taxon>Bacillota</taxon>
        <taxon>Bacilli</taxon>
        <taxon>Lactobacillales</taxon>
        <taxon>Streptococcaceae</taxon>
        <taxon>Lactococcus</taxon>
    </lineage>
</organism>
<dbReference type="InterPro" id="IPR010330">
    <property type="entry name" value="CoiA_nuc"/>
</dbReference>
<gene>
    <name evidence="3" type="ORF">GHI93_03185</name>
</gene>
<protein>
    <submittedName>
        <fullName evidence="3">Competence protein CoiA</fullName>
    </submittedName>
</protein>
<comment type="caution">
    <text evidence="3">The sequence shown here is derived from an EMBL/GenBank/DDBJ whole genome shotgun (WGS) entry which is preliminary data.</text>
</comment>
<dbReference type="EMBL" id="WITJ01000004">
    <property type="protein sequence ID" value="MQW38956.1"/>
    <property type="molecule type" value="Genomic_DNA"/>
</dbReference>
<reference evidence="3 4" key="1">
    <citation type="submission" date="2019-10" db="EMBL/GenBank/DDBJ databases">
        <authorList>
            <person name="Dong K."/>
        </authorList>
    </citation>
    <scope>NUCLEOTIDE SEQUENCE [LARGE SCALE GENOMIC DNA]</scope>
    <source>
        <strain evidence="3 4">DSM 28960</strain>
    </source>
</reference>
<dbReference type="AlphaFoldDB" id="A0A7X1Z8W9"/>
<accession>A0A7X1Z8W9</accession>
<dbReference type="OrthoDB" id="3784230at2"/>
<evidence type="ECO:0000259" key="2">
    <source>
        <dbReference type="Pfam" id="PF25164"/>
    </source>
</evidence>
<dbReference type="InterPro" id="IPR021176">
    <property type="entry name" value="Competence-induced_CoiA"/>
</dbReference>
<dbReference type="Pfam" id="PF06054">
    <property type="entry name" value="CoiA_nuc"/>
    <property type="match status" value="1"/>
</dbReference>
<dbReference type="PIRSF" id="PIRSF007487">
    <property type="entry name" value="Competence-induced_CoiA_bac"/>
    <property type="match status" value="1"/>
</dbReference>
<dbReference type="RefSeq" id="WP_153495548.1">
    <property type="nucleotide sequence ID" value="NZ_CAXYUY010000017.1"/>
</dbReference>
<proteinExistence type="predicted"/>